<evidence type="ECO:0008006" key="4">
    <source>
        <dbReference type="Google" id="ProtNLM"/>
    </source>
</evidence>
<keyword evidence="1" id="KW-0812">Transmembrane</keyword>
<gene>
    <name evidence="2" type="ORF">CDAR_37891</name>
</gene>
<organism evidence="2 3">
    <name type="scientific">Caerostris darwini</name>
    <dbReference type="NCBI Taxonomy" id="1538125"/>
    <lineage>
        <taxon>Eukaryota</taxon>
        <taxon>Metazoa</taxon>
        <taxon>Ecdysozoa</taxon>
        <taxon>Arthropoda</taxon>
        <taxon>Chelicerata</taxon>
        <taxon>Arachnida</taxon>
        <taxon>Araneae</taxon>
        <taxon>Araneomorphae</taxon>
        <taxon>Entelegynae</taxon>
        <taxon>Araneoidea</taxon>
        <taxon>Araneidae</taxon>
        <taxon>Caerostris</taxon>
    </lineage>
</organism>
<keyword evidence="1" id="KW-0472">Membrane</keyword>
<name>A0AAV4T9S7_9ARAC</name>
<evidence type="ECO:0000256" key="1">
    <source>
        <dbReference type="SAM" id="Phobius"/>
    </source>
</evidence>
<feature type="transmembrane region" description="Helical" evidence="1">
    <location>
        <begin position="15"/>
        <end position="37"/>
    </location>
</feature>
<protein>
    <recommendedName>
        <fullName evidence="4">Aquaporin</fullName>
    </recommendedName>
</protein>
<accession>A0AAV4T9S7</accession>
<reference evidence="2 3" key="1">
    <citation type="submission" date="2021-06" db="EMBL/GenBank/DDBJ databases">
        <title>Caerostris darwini draft genome.</title>
        <authorList>
            <person name="Kono N."/>
            <person name="Arakawa K."/>
        </authorList>
    </citation>
    <scope>NUCLEOTIDE SEQUENCE [LARGE SCALE GENOMIC DNA]</scope>
</reference>
<keyword evidence="3" id="KW-1185">Reference proteome</keyword>
<comment type="caution">
    <text evidence="2">The sequence shown here is derived from an EMBL/GenBank/DDBJ whole genome shotgun (WGS) entry which is preliminary data.</text>
</comment>
<proteinExistence type="predicted"/>
<dbReference type="Proteomes" id="UP001054837">
    <property type="component" value="Unassembled WGS sequence"/>
</dbReference>
<dbReference type="AlphaFoldDB" id="A0AAV4T9S7"/>
<evidence type="ECO:0000313" key="2">
    <source>
        <dbReference type="EMBL" id="GIY40713.1"/>
    </source>
</evidence>
<evidence type="ECO:0000313" key="3">
    <source>
        <dbReference type="Proteomes" id="UP001054837"/>
    </source>
</evidence>
<keyword evidence="1" id="KW-1133">Transmembrane helix</keyword>
<dbReference type="EMBL" id="BPLQ01008978">
    <property type="protein sequence ID" value="GIY40713.1"/>
    <property type="molecule type" value="Genomic_DNA"/>
</dbReference>
<sequence>MHRIALSTMGVEARFAILVFLEFLGGIVCGVQIGPVYRAVCGQPSVKTAAQFPKWPRITGGNFLAVPHMRQRPFRIPQIPPSLYFAMACLVLSFSGREAFAEEFPINYLGSSFDIWLRVCAAHIRKSILMVDE</sequence>